<accession>A0ABW3N818</accession>
<evidence type="ECO:0000256" key="3">
    <source>
        <dbReference type="ARBA" id="ARBA00023098"/>
    </source>
</evidence>
<keyword evidence="8" id="KW-1185">Reference proteome</keyword>
<dbReference type="PROSITE" id="PS51635">
    <property type="entry name" value="PNPLA"/>
    <property type="match status" value="1"/>
</dbReference>
<keyword evidence="2 4" id="KW-0442">Lipid degradation</keyword>
<keyword evidence="5" id="KW-0732">Signal</keyword>
<feature type="active site" description="Nucleophile" evidence="4">
    <location>
        <position position="68"/>
    </location>
</feature>
<name>A0ABW3N818_9FLAO</name>
<dbReference type="Pfam" id="PF19143">
    <property type="entry name" value="Omp85_2"/>
    <property type="match status" value="1"/>
</dbReference>
<proteinExistence type="predicted"/>
<evidence type="ECO:0000313" key="8">
    <source>
        <dbReference type="Proteomes" id="UP001597013"/>
    </source>
</evidence>
<dbReference type="Gene3D" id="3.40.1090.10">
    <property type="entry name" value="Cytosolic phospholipase A2 catalytic domain"/>
    <property type="match status" value="2"/>
</dbReference>
<feature type="active site" description="Proton acceptor" evidence="4">
    <location>
        <position position="212"/>
    </location>
</feature>
<dbReference type="InterPro" id="IPR050301">
    <property type="entry name" value="NTE"/>
</dbReference>
<dbReference type="InterPro" id="IPR043864">
    <property type="entry name" value="Omp85-like_dom"/>
</dbReference>
<feature type="short sequence motif" description="GXSXG" evidence="4">
    <location>
        <begin position="66"/>
        <end position="70"/>
    </location>
</feature>
<feature type="short sequence motif" description="DGA/G" evidence="4">
    <location>
        <begin position="212"/>
        <end position="214"/>
    </location>
</feature>
<dbReference type="CDD" id="cd07205">
    <property type="entry name" value="Pat_PNPLA6_PNPLA7_NTE1_like"/>
    <property type="match status" value="1"/>
</dbReference>
<evidence type="ECO:0000256" key="5">
    <source>
        <dbReference type="SAM" id="SignalP"/>
    </source>
</evidence>
<sequence>MKILKTHIRVILLTFCCVCSLSFYAQDEPRKKVGLVLSGGGAKGFAHIGTLKVIDSLGIKIDHIAGTSMGAIIGSLYASGYSGKQLDSLFRTIDFDVLINDKFPRNSKSLIERNNSERYAISLPFDGFKIKLPSGISRGQNVYGLLYKLLLASKDVKDFNKLPIPFFCVATNIETGAPVYFEQGNLAESVTASGAFPSLFQPVEIDGNIYIDGGVTNNYPIEELKERGIDIVIGVDVQDGLKDREQLTSAPEILLQINNYRTINDMRRKKKLTDIYIKPDITNFSVISFDEARDIVKVGVQAANKQLDALVALRATQSTSSNPISLKIPDSIKVGYVSVSGNDRYTRSYVLGKLKIRGSEKVSYDKLDKGIKSLVATNNFDAIRYDFISKENDSVDIKIRVKEAQTSTFLKLGLHYDELYRTAVLANLTKKRLFFKNDFASLDIILGDNIRYNFDYFIDKGFYLSVGLKSRFNQFDRSVNANLLFAPDNPILANINKVEVEQQDQTNQIYLQTLLAKEYEIKAGIEHKNLKITTENLSNGLNQEEAFTFDDSNYFSLFGNLKIDTYDNKHFPNNGFVFNGDAHWYIGANGLNSDFDGFSILKADMGYAFSLSDKLSFKIEASGGFQLGDRSTNFLDFAFGGYGENFINNINSFYGYDYLSIVGNSFVKGDFTIDYEIFEKNHILLAGNYANIGNNIFDDTTWISTPDYTGYALGYSLETFLGPIEAKYTFSPETKESHWFFNVGFWF</sequence>
<keyword evidence="1 4" id="KW-0378">Hydrolase</keyword>
<dbReference type="InterPro" id="IPR002641">
    <property type="entry name" value="PNPLA_dom"/>
</dbReference>
<feature type="signal peptide" evidence="5">
    <location>
        <begin position="1"/>
        <end position="25"/>
    </location>
</feature>
<dbReference type="Gene3D" id="3.10.20.310">
    <property type="entry name" value="membrane protein fhac"/>
    <property type="match status" value="1"/>
</dbReference>
<dbReference type="PANTHER" id="PTHR14226">
    <property type="entry name" value="NEUROPATHY TARGET ESTERASE/SWISS CHEESE D.MELANOGASTER"/>
    <property type="match status" value="1"/>
</dbReference>
<dbReference type="EMBL" id="JBHTJL010000009">
    <property type="protein sequence ID" value="MFD1062381.1"/>
    <property type="molecule type" value="Genomic_DNA"/>
</dbReference>
<dbReference type="Proteomes" id="UP001597013">
    <property type="component" value="Unassembled WGS sequence"/>
</dbReference>
<evidence type="ECO:0000256" key="4">
    <source>
        <dbReference type="PROSITE-ProRule" id="PRU01161"/>
    </source>
</evidence>
<dbReference type="PANTHER" id="PTHR14226:SF76">
    <property type="entry name" value="NTE FAMILY PROTEIN RSSA"/>
    <property type="match status" value="1"/>
</dbReference>
<gene>
    <name evidence="7" type="ORF">ACFQ1Q_03920</name>
</gene>
<feature type="short sequence motif" description="GXGXXG" evidence="4">
    <location>
        <begin position="39"/>
        <end position="44"/>
    </location>
</feature>
<comment type="caution">
    <text evidence="7">The sequence shown here is derived from an EMBL/GenBank/DDBJ whole genome shotgun (WGS) entry which is preliminary data.</text>
</comment>
<feature type="domain" description="PNPLA" evidence="6">
    <location>
        <begin position="35"/>
        <end position="225"/>
    </location>
</feature>
<organism evidence="7 8">
    <name type="scientific">Winogradskyella litorisediminis</name>
    <dbReference type="NCBI Taxonomy" id="1156618"/>
    <lineage>
        <taxon>Bacteria</taxon>
        <taxon>Pseudomonadati</taxon>
        <taxon>Bacteroidota</taxon>
        <taxon>Flavobacteriia</taxon>
        <taxon>Flavobacteriales</taxon>
        <taxon>Flavobacteriaceae</taxon>
        <taxon>Winogradskyella</taxon>
    </lineage>
</organism>
<feature type="chain" id="PRO_5045929307" evidence="5">
    <location>
        <begin position="26"/>
        <end position="747"/>
    </location>
</feature>
<keyword evidence="3 4" id="KW-0443">Lipid metabolism</keyword>
<evidence type="ECO:0000259" key="6">
    <source>
        <dbReference type="PROSITE" id="PS51635"/>
    </source>
</evidence>
<evidence type="ECO:0000256" key="2">
    <source>
        <dbReference type="ARBA" id="ARBA00022963"/>
    </source>
</evidence>
<evidence type="ECO:0000256" key="1">
    <source>
        <dbReference type="ARBA" id="ARBA00022801"/>
    </source>
</evidence>
<reference evidence="8" key="1">
    <citation type="journal article" date="2019" name="Int. J. Syst. Evol. Microbiol.">
        <title>The Global Catalogue of Microorganisms (GCM) 10K type strain sequencing project: providing services to taxonomists for standard genome sequencing and annotation.</title>
        <authorList>
            <consortium name="The Broad Institute Genomics Platform"/>
            <consortium name="The Broad Institute Genome Sequencing Center for Infectious Disease"/>
            <person name="Wu L."/>
            <person name="Ma J."/>
        </authorList>
    </citation>
    <scope>NUCLEOTIDE SEQUENCE [LARGE SCALE GENOMIC DNA]</scope>
    <source>
        <strain evidence="8">CCUG 62215</strain>
    </source>
</reference>
<dbReference type="SUPFAM" id="SSF52151">
    <property type="entry name" value="FabD/lysophospholipase-like"/>
    <property type="match status" value="1"/>
</dbReference>
<dbReference type="Pfam" id="PF01734">
    <property type="entry name" value="Patatin"/>
    <property type="match status" value="1"/>
</dbReference>
<dbReference type="InterPro" id="IPR016035">
    <property type="entry name" value="Acyl_Trfase/lysoPLipase"/>
</dbReference>
<evidence type="ECO:0000313" key="7">
    <source>
        <dbReference type="EMBL" id="MFD1062381.1"/>
    </source>
</evidence>
<protein>
    <submittedName>
        <fullName evidence="7">Patatin-like phospholipase family protein</fullName>
    </submittedName>
</protein>